<organism evidence="1">
    <name type="scientific">marine sediment metagenome</name>
    <dbReference type="NCBI Taxonomy" id="412755"/>
    <lineage>
        <taxon>unclassified sequences</taxon>
        <taxon>metagenomes</taxon>
        <taxon>ecological metagenomes</taxon>
    </lineage>
</organism>
<reference evidence="1" key="1">
    <citation type="journal article" date="2015" name="Nature">
        <title>Complex archaea that bridge the gap between prokaryotes and eukaryotes.</title>
        <authorList>
            <person name="Spang A."/>
            <person name="Saw J.H."/>
            <person name="Jorgensen S.L."/>
            <person name="Zaremba-Niedzwiedzka K."/>
            <person name="Martijn J."/>
            <person name="Lind A.E."/>
            <person name="van Eijk R."/>
            <person name="Schleper C."/>
            <person name="Guy L."/>
            <person name="Ettema T.J."/>
        </authorList>
    </citation>
    <scope>NUCLEOTIDE SEQUENCE</scope>
</reference>
<accession>A0A0F9PV62</accession>
<name>A0A0F9PV62_9ZZZZ</name>
<gene>
    <name evidence="1" type="ORF">LCGC14_1092240</name>
</gene>
<comment type="caution">
    <text evidence="1">The sequence shown here is derived from an EMBL/GenBank/DDBJ whole genome shotgun (WGS) entry which is preliminary data.</text>
</comment>
<proteinExistence type="predicted"/>
<dbReference type="AlphaFoldDB" id="A0A0F9PV62"/>
<evidence type="ECO:0000313" key="1">
    <source>
        <dbReference type="EMBL" id="KKN04956.1"/>
    </source>
</evidence>
<sequence length="90" mass="10925">MKKEVTQNKWFCDVCEREGSYNGKCELCEKEFCYVCEFIGFNPTHIMICKDHQKDDKMKDCIRSFEEKWRKLKSDMKEELIRKLNERGTN</sequence>
<dbReference type="EMBL" id="LAZR01004860">
    <property type="protein sequence ID" value="KKN04956.1"/>
    <property type="molecule type" value="Genomic_DNA"/>
</dbReference>
<protein>
    <submittedName>
        <fullName evidence="1">Uncharacterized protein</fullName>
    </submittedName>
</protein>